<dbReference type="GO" id="GO:0008654">
    <property type="term" value="P:phospholipid biosynthetic process"/>
    <property type="evidence" value="ECO:0007669"/>
    <property type="project" value="UniProtKB-ARBA"/>
</dbReference>
<dbReference type="SFLD" id="SFLDS00005">
    <property type="entry name" value="Isoprenoid_Synthase_Type_I"/>
    <property type="match status" value="1"/>
</dbReference>
<comment type="caution">
    <text evidence="9">The sequence shown here is derived from an EMBL/GenBank/DDBJ whole genome shotgun (WGS) entry which is preliminary data.</text>
</comment>
<protein>
    <submittedName>
        <fullName evidence="9">Geranyl transferase</fullName>
    </submittedName>
</protein>
<accession>A0A2A5CD92</accession>
<dbReference type="InterPro" id="IPR053378">
    <property type="entry name" value="Prenyl_diphosphate_synthase"/>
</dbReference>
<dbReference type="NCBIfam" id="NF045485">
    <property type="entry name" value="FPPsyn"/>
    <property type="match status" value="1"/>
</dbReference>
<dbReference type="InterPro" id="IPR008949">
    <property type="entry name" value="Isoprenoid_synthase_dom_sf"/>
</dbReference>
<evidence type="ECO:0000256" key="4">
    <source>
        <dbReference type="ARBA" id="ARBA00022723"/>
    </source>
</evidence>
<dbReference type="GO" id="GO:0016114">
    <property type="term" value="P:terpenoid biosynthetic process"/>
    <property type="evidence" value="ECO:0007669"/>
    <property type="project" value="UniProtKB-ARBA"/>
</dbReference>
<dbReference type="CDD" id="cd00685">
    <property type="entry name" value="Trans_IPPS_HT"/>
    <property type="match status" value="1"/>
</dbReference>
<dbReference type="AlphaFoldDB" id="A0A2A5CD92"/>
<dbReference type="FunFam" id="1.10.600.10:FF:000001">
    <property type="entry name" value="Geranylgeranyl diphosphate synthase"/>
    <property type="match status" value="1"/>
</dbReference>
<evidence type="ECO:0000256" key="5">
    <source>
        <dbReference type="ARBA" id="ARBA00022842"/>
    </source>
</evidence>
<dbReference type="Proteomes" id="UP000228987">
    <property type="component" value="Unassembled WGS sequence"/>
</dbReference>
<evidence type="ECO:0000256" key="1">
    <source>
        <dbReference type="ARBA" id="ARBA00001946"/>
    </source>
</evidence>
<evidence type="ECO:0000256" key="2">
    <source>
        <dbReference type="ARBA" id="ARBA00006706"/>
    </source>
</evidence>
<keyword evidence="8" id="KW-0175">Coiled coil</keyword>
<dbReference type="InterPro" id="IPR000092">
    <property type="entry name" value="Polyprenyl_synt"/>
</dbReference>
<dbReference type="InterPro" id="IPR033749">
    <property type="entry name" value="Polyprenyl_synt_CS"/>
</dbReference>
<keyword evidence="5" id="KW-0460">Magnesium</keyword>
<organism evidence="9 10">
    <name type="scientific">SAR86 cluster bacterium</name>
    <dbReference type="NCBI Taxonomy" id="2030880"/>
    <lineage>
        <taxon>Bacteria</taxon>
        <taxon>Pseudomonadati</taxon>
        <taxon>Pseudomonadota</taxon>
        <taxon>Gammaproteobacteria</taxon>
        <taxon>SAR86 cluster</taxon>
    </lineage>
</organism>
<sequence>MQIQQFLTARKSRVEKLLAELLSAQNSSSILQDAMTYAVMNGGKRLRPILAYASAQAVGVDEAHADIAACAVELIHTYSLIHDDLPAMDDDVLRRGVATCHIKFDEATAILAGDALHSYAFELLAASTQIKASNEIRLQMLVILAKAIGATGMVAGQSLDLQASSKNTNAESLATLHSLKTGALITASVQLGALSSGGIEQKQFERLSVYARAIGHAFQVQDDILDIESDTETLGKQQGKDKELGKVTYPVLLGLDGAKQKAQALYEEANAALEDFGQDAQALREIALYVVQRKH</sequence>
<evidence type="ECO:0000256" key="6">
    <source>
        <dbReference type="ARBA" id="ARBA00023229"/>
    </source>
</evidence>
<evidence type="ECO:0000256" key="3">
    <source>
        <dbReference type="ARBA" id="ARBA00022679"/>
    </source>
</evidence>
<dbReference type="Gene3D" id="1.10.600.10">
    <property type="entry name" value="Farnesyl Diphosphate Synthase"/>
    <property type="match status" value="1"/>
</dbReference>
<dbReference type="PANTHER" id="PTHR43281">
    <property type="entry name" value="FARNESYL DIPHOSPHATE SYNTHASE"/>
    <property type="match status" value="1"/>
</dbReference>
<keyword evidence="4" id="KW-0479">Metal-binding</keyword>
<evidence type="ECO:0000313" key="9">
    <source>
        <dbReference type="EMBL" id="PCJ41837.1"/>
    </source>
</evidence>
<dbReference type="SFLD" id="SFLDG01017">
    <property type="entry name" value="Polyprenyl_Transferase_Like"/>
    <property type="match status" value="1"/>
</dbReference>
<evidence type="ECO:0000313" key="10">
    <source>
        <dbReference type="Proteomes" id="UP000228987"/>
    </source>
</evidence>
<name>A0A2A5CD92_9GAMM</name>
<reference evidence="10" key="1">
    <citation type="submission" date="2017-08" db="EMBL/GenBank/DDBJ databases">
        <title>A dynamic microbial community with high functional redundancy inhabits the cold, oxic subseafloor aquifer.</title>
        <authorList>
            <person name="Tully B.J."/>
            <person name="Wheat C.G."/>
            <person name="Glazer B.T."/>
            <person name="Huber J.A."/>
        </authorList>
    </citation>
    <scope>NUCLEOTIDE SEQUENCE [LARGE SCALE GENOMIC DNA]</scope>
</reference>
<dbReference type="PANTHER" id="PTHR43281:SF1">
    <property type="entry name" value="FARNESYL DIPHOSPHATE SYNTHASE"/>
    <property type="match status" value="1"/>
</dbReference>
<feature type="coiled-coil region" evidence="8">
    <location>
        <begin position="255"/>
        <end position="286"/>
    </location>
</feature>
<dbReference type="EMBL" id="NVWI01000004">
    <property type="protein sequence ID" value="PCJ41837.1"/>
    <property type="molecule type" value="Genomic_DNA"/>
</dbReference>
<dbReference type="GO" id="GO:0004659">
    <property type="term" value="F:prenyltransferase activity"/>
    <property type="evidence" value="ECO:0007669"/>
    <property type="project" value="InterPro"/>
</dbReference>
<dbReference type="PROSITE" id="PS00723">
    <property type="entry name" value="POLYPRENYL_SYNTHASE_1"/>
    <property type="match status" value="1"/>
</dbReference>
<dbReference type="Pfam" id="PF00348">
    <property type="entry name" value="polyprenyl_synt"/>
    <property type="match status" value="1"/>
</dbReference>
<evidence type="ECO:0000256" key="8">
    <source>
        <dbReference type="SAM" id="Coils"/>
    </source>
</evidence>
<comment type="similarity">
    <text evidence="2 7">Belongs to the FPP/GGPP synthase family.</text>
</comment>
<proteinExistence type="inferred from homology"/>
<evidence type="ECO:0000256" key="7">
    <source>
        <dbReference type="RuleBase" id="RU004466"/>
    </source>
</evidence>
<dbReference type="PROSITE" id="PS00444">
    <property type="entry name" value="POLYPRENYL_SYNTHASE_2"/>
    <property type="match status" value="1"/>
</dbReference>
<dbReference type="GO" id="GO:0005737">
    <property type="term" value="C:cytoplasm"/>
    <property type="evidence" value="ECO:0007669"/>
    <property type="project" value="UniProtKB-ARBA"/>
</dbReference>
<dbReference type="GO" id="GO:0046872">
    <property type="term" value="F:metal ion binding"/>
    <property type="evidence" value="ECO:0007669"/>
    <property type="project" value="UniProtKB-KW"/>
</dbReference>
<keyword evidence="6" id="KW-0414">Isoprene biosynthesis</keyword>
<gene>
    <name evidence="9" type="ORF">COA71_07460</name>
</gene>
<dbReference type="SUPFAM" id="SSF48576">
    <property type="entry name" value="Terpenoid synthases"/>
    <property type="match status" value="1"/>
</dbReference>
<keyword evidence="3 7" id="KW-0808">Transferase</keyword>
<comment type="cofactor">
    <cofactor evidence="1">
        <name>Mg(2+)</name>
        <dbReference type="ChEBI" id="CHEBI:18420"/>
    </cofactor>
</comment>